<dbReference type="Proteomes" id="UP000314294">
    <property type="component" value="Unassembled WGS sequence"/>
</dbReference>
<dbReference type="AlphaFoldDB" id="A0A4Z2GFY4"/>
<accession>A0A4Z2GFY4</accession>
<reference evidence="1 2" key="1">
    <citation type="submission" date="2019-03" db="EMBL/GenBank/DDBJ databases">
        <title>First draft genome of Liparis tanakae, snailfish: a comprehensive survey of snailfish specific genes.</title>
        <authorList>
            <person name="Kim W."/>
            <person name="Song I."/>
            <person name="Jeong J.-H."/>
            <person name="Kim D."/>
            <person name="Kim S."/>
            <person name="Ryu S."/>
            <person name="Song J.Y."/>
            <person name="Lee S.K."/>
        </authorList>
    </citation>
    <scope>NUCLEOTIDE SEQUENCE [LARGE SCALE GENOMIC DNA]</scope>
    <source>
        <tissue evidence="1">Muscle</tissue>
    </source>
</reference>
<keyword evidence="2" id="KW-1185">Reference proteome</keyword>
<organism evidence="1 2">
    <name type="scientific">Liparis tanakae</name>
    <name type="common">Tanaka's snailfish</name>
    <dbReference type="NCBI Taxonomy" id="230148"/>
    <lineage>
        <taxon>Eukaryota</taxon>
        <taxon>Metazoa</taxon>
        <taxon>Chordata</taxon>
        <taxon>Craniata</taxon>
        <taxon>Vertebrata</taxon>
        <taxon>Euteleostomi</taxon>
        <taxon>Actinopterygii</taxon>
        <taxon>Neopterygii</taxon>
        <taxon>Teleostei</taxon>
        <taxon>Neoteleostei</taxon>
        <taxon>Acanthomorphata</taxon>
        <taxon>Eupercaria</taxon>
        <taxon>Perciformes</taxon>
        <taxon>Cottioidei</taxon>
        <taxon>Cottales</taxon>
        <taxon>Liparidae</taxon>
        <taxon>Liparis</taxon>
    </lineage>
</organism>
<name>A0A4Z2GFY4_9TELE</name>
<comment type="caution">
    <text evidence="1">The sequence shown here is derived from an EMBL/GenBank/DDBJ whole genome shotgun (WGS) entry which is preliminary data.</text>
</comment>
<proteinExistence type="predicted"/>
<protein>
    <submittedName>
        <fullName evidence="1">Uncharacterized protein</fullName>
    </submittedName>
</protein>
<evidence type="ECO:0000313" key="1">
    <source>
        <dbReference type="EMBL" id="TNN52200.1"/>
    </source>
</evidence>
<evidence type="ECO:0000313" key="2">
    <source>
        <dbReference type="Proteomes" id="UP000314294"/>
    </source>
</evidence>
<gene>
    <name evidence="1" type="ORF">EYF80_037556</name>
</gene>
<dbReference type="EMBL" id="SRLO01000555">
    <property type="protein sequence ID" value="TNN52200.1"/>
    <property type="molecule type" value="Genomic_DNA"/>
</dbReference>
<sequence>MRKMMMTSSRMMVTRQPIRMGVFPLTGGALAEGTVLNATGSASQLEMRRGLNQQDTEEKIFTPRENMLLL</sequence>